<proteinExistence type="predicted"/>
<dbReference type="AlphaFoldDB" id="A0A2P2NDH4"/>
<name>A0A2P2NDH4_RHIMU</name>
<accession>A0A2P2NDH4</accession>
<protein>
    <submittedName>
        <fullName evidence="1">Uncharacterized protein</fullName>
    </submittedName>
</protein>
<organism evidence="1">
    <name type="scientific">Rhizophora mucronata</name>
    <name type="common">Asiatic mangrove</name>
    <dbReference type="NCBI Taxonomy" id="61149"/>
    <lineage>
        <taxon>Eukaryota</taxon>
        <taxon>Viridiplantae</taxon>
        <taxon>Streptophyta</taxon>
        <taxon>Embryophyta</taxon>
        <taxon>Tracheophyta</taxon>
        <taxon>Spermatophyta</taxon>
        <taxon>Magnoliopsida</taxon>
        <taxon>eudicotyledons</taxon>
        <taxon>Gunneridae</taxon>
        <taxon>Pentapetalae</taxon>
        <taxon>rosids</taxon>
        <taxon>fabids</taxon>
        <taxon>Malpighiales</taxon>
        <taxon>Rhizophoraceae</taxon>
        <taxon>Rhizophora</taxon>
    </lineage>
</organism>
<sequence length="23" mass="2643">MQCCTSFSTCHRLLVADQRDSIQ</sequence>
<reference evidence="1" key="1">
    <citation type="submission" date="2018-02" db="EMBL/GenBank/DDBJ databases">
        <title>Rhizophora mucronata_Transcriptome.</title>
        <authorList>
            <person name="Meera S.P."/>
            <person name="Sreeshan A."/>
            <person name="Augustine A."/>
        </authorList>
    </citation>
    <scope>NUCLEOTIDE SEQUENCE</scope>
    <source>
        <tissue evidence="1">Leaf</tissue>
    </source>
</reference>
<dbReference type="EMBL" id="GGEC01060047">
    <property type="protein sequence ID" value="MBX40531.1"/>
    <property type="molecule type" value="Transcribed_RNA"/>
</dbReference>
<evidence type="ECO:0000313" key="1">
    <source>
        <dbReference type="EMBL" id="MBX40531.1"/>
    </source>
</evidence>